<dbReference type="NCBIfam" id="TIGR01662">
    <property type="entry name" value="HAD-SF-IIIA"/>
    <property type="match status" value="1"/>
</dbReference>
<reference evidence="8" key="1">
    <citation type="submission" date="2018-07" db="EMBL/GenBank/DDBJ databases">
        <authorList>
            <person name="Quirk P.G."/>
            <person name="Krulwich T.A."/>
        </authorList>
    </citation>
    <scope>NUCLEOTIDE SEQUENCE</scope>
</reference>
<evidence type="ECO:0000313" key="8">
    <source>
        <dbReference type="EMBL" id="SUS06996.1"/>
    </source>
</evidence>
<protein>
    <recommendedName>
        <fullName evidence="7">D,D-heptose 1,7-bisphosphate phosphatase</fullName>
    </recommendedName>
</protein>
<dbReference type="NCBIfam" id="TIGR01656">
    <property type="entry name" value="Histidinol-ppas"/>
    <property type="match status" value="1"/>
</dbReference>
<dbReference type="InterPro" id="IPR023214">
    <property type="entry name" value="HAD_sf"/>
</dbReference>
<proteinExistence type="inferred from homology"/>
<dbReference type="GO" id="GO:0005975">
    <property type="term" value="P:carbohydrate metabolic process"/>
    <property type="evidence" value="ECO:0007669"/>
    <property type="project" value="InterPro"/>
</dbReference>
<comment type="subcellular location">
    <subcellularLocation>
        <location evidence="1">Cytoplasm</location>
    </subcellularLocation>
</comment>
<accession>A0A380TFB7</accession>
<evidence type="ECO:0000256" key="1">
    <source>
        <dbReference type="ARBA" id="ARBA00004496"/>
    </source>
</evidence>
<keyword evidence="5 8" id="KW-0378">Hydrolase</keyword>
<keyword evidence="6" id="KW-0119">Carbohydrate metabolism</keyword>
<dbReference type="GO" id="GO:0005737">
    <property type="term" value="C:cytoplasm"/>
    <property type="evidence" value="ECO:0007669"/>
    <property type="project" value="UniProtKB-SubCell"/>
</dbReference>
<comment type="similarity">
    <text evidence="2">Belongs to the GmhB family.</text>
</comment>
<evidence type="ECO:0000256" key="7">
    <source>
        <dbReference type="ARBA" id="ARBA00031828"/>
    </source>
</evidence>
<dbReference type="InterPro" id="IPR036412">
    <property type="entry name" value="HAD-like_sf"/>
</dbReference>
<dbReference type="EMBL" id="UIDG01000290">
    <property type="protein sequence ID" value="SUS06996.1"/>
    <property type="molecule type" value="Genomic_DNA"/>
</dbReference>
<dbReference type="Gene3D" id="3.40.50.1000">
    <property type="entry name" value="HAD superfamily/HAD-like"/>
    <property type="match status" value="1"/>
</dbReference>
<gene>
    <name evidence="8" type="primary">gmhB</name>
    <name evidence="8" type="ORF">DF3PB_360003</name>
</gene>
<evidence type="ECO:0000256" key="2">
    <source>
        <dbReference type="ARBA" id="ARBA00005628"/>
    </source>
</evidence>
<evidence type="ECO:0000256" key="3">
    <source>
        <dbReference type="ARBA" id="ARBA00022490"/>
    </source>
</evidence>
<dbReference type="AlphaFoldDB" id="A0A380TFB7"/>
<evidence type="ECO:0000256" key="4">
    <source>
        <dbReference type="ARBA" id="ARBA00022723"/>
    </source>
</evidence>
<dbReference type="CDD" id="cd07503">
    <property type="entry name" value="HAD_HisB-N"/>
    <property type="match status" value="1"/>
</dbReference>
<evidence type="ECO:0000256" key="6">
    <source>
        <dbReference type="ARBA" id="ARBA00023277"/>
    </source>
</evidence>
<dbReference type="SUPFAM" id="SSF56784">
    <property type="entry name" value="HAD-like"/>
    <property type="match status" value="1"/>
</dbReference>
<dbReference type="InterPro" id="IPR004446">
    <property type="entry name" value="Heptose_bisP_phosphatase"/>
</dbReference>
<keyword evidence="4" id="KW-0479">Metal-binding</keyword>
<sequence>MASDPPVGDATTAGVPLDADGAWVEILRPMRVQAPRPALFLDRDGTIIEEVGFISRAEEVRLIPGAAEVIASANRNEVAVVIVTNQSGIARSLFEWADFAAVQARMLTELAEAGAFIDAVLACPHHRCGRAPYNHPDHPDRKPNPGLVHRAAGLLPIALAQSWLIGDRASDIIAAARAGLAGGLLVATGVGSRPSEQEAALQQQSAGRFEVILGGSIATALARLPLFGGDNLGNVAPPAV</sequence>
<dbReference type="PANTHER" id="PTHR42891">
    <property type="entry name" value="D-GLYCERO-BETA-D-MANNO-HEPTOSE-1,7-BISPHOSPHATE 7-PHOSPHATASE"/>
    <property type="match status" value="1"/>
</dbReference>
<dbReference type="InterPro" id="IPR006549">
    <property type="entry name" value="HAD-SF_hydro_IIIA"/>
</dbReference>
<name>A0A380TFB7_9ZZZZ</name>
<dbReference type="GO" id="GO:0016791">
    <property type="term" value="F:phosphatase activity"/>
    <property type="evidence" value="ECO:0007669"/>
    <property type="project" value="InterPro"/>
</dbReference>
<dbReference type="InterPro" id="IPR006543">
    <property type="entry name" value="Histidinol-phos"/>
</dbReference>
<dbReference type="PANTHER" id="PTHR42891:SF1">
    <property type="entry name" value="D-GLYCERO-BETA-D-MANNO-HEPTOSE-1,7-BISPHOSPHATE 7-PHOSPHATASE"/>
    <property type="match status" value="1"/>
</dbReference>
<evidence type="ECO:0000256" key="5">
    <source>
        <dbReference type="ARBA" id="ARBA00022801"/>
    </source>
</evidence>
<keyword evidence="3" id="KW-0963">Cytoplasm</keyword>
<dbReference type="GO" id="GO:0046872">
    <property type="term" value="F:metal ion binding"/>
    <property type="evidence" value="ECO:0007669"/>
    <property type="project" value="UniProtKB-KW"/>
</dbReference>
<dbReference type="Pfam" id="PF13242">
    <property type="entry name" value="Hydrolase_like"/>
    <property type="match status" value="1"/>
</dbReference>
<organism evidence="8">
    <name type="scientific">metagenome</name>
    <dbReference type="NCBI Taxonomy" id="256318"/>
    <lineage>
        <taxon>unclassified sequences</taxon>
        <taxon>metagenomes</taxon>
    </lineage>
</organism>